<feature type="region of interest" description="Disordered" evidence="4">
    <location>
        <begin position="389"/>
        <end position="430"/>
    </location>
</feature>
<evidence type="ECO:0000256" key="2">
    <source>
        <dbReference type="ARBA" id="ARBA00022553"/>
    </source>
</evidence>
<reference evidence="6" key="2">
    <citation type="journal article" date="2008" name="Genome Biol.">
        <title>Improved genome assembly and evidence-based global gene model set for the chordate Ciona intestinalis: new insight into intron and operon populations.</title>
        <authorList>
            <person name="Satou Y."/>
            <person name="Mineta K."/>
            <person name="Ogasawara M."/>
            <person name="Sasakura Y."/>
            <person name="Shoguchi E."/>
            <person name="Ueno K."/>
            <person name="Yamada L."/>
            <person name="Matsumoto J."/>
            <person name="Wasserscheid J."/>
            <person name="Dewar K."/>
            <person name="Wiley G.B."/>
            <person name="Macmil S.L."/>
            <person name="Roe B.A."/>
            <person name="Zeller R.W."/>
            <person name="Hastings K.E."/>
            <person name="Lemaire P."/>
            <person name="Lindquist E."/>
            <person name="Endo T."/>
            <person name="Hotta K."/>
            <person name="Inaba K."/>
        </authorList>
    </citation>
    <scope>NUCLEOTIDE SEQUENCE [LARGE SCALE GENOMIC DNA]</scope>
    <source>
        <strain evidence="6">wild type</strain>
    </source>
</reference>
<dbReference type="PANTHER" id="PTHR10426:SF88">
    <property type="entry name" value="ADIPOCYTE PLASMA MEMBRANE-ASSOCIATED PROTEIN HEMOMUCIN-RELATED"/>
    <property type="match status" value="1"/>
</dbReference>
<dbReference type="InterPro" id="IPR011042">
    <property type="entry name" value="6-blade_b-propeller_TolB-like"/>
</dbReference>
<evidence type="ECO:0000256" key="4">
    <source>
        <dbReference type="SAM" id="MobiDB-lite"/>
    </source>
</evidence>
<keyword evidence="2" id="KW-0597">Phosphoprotein</keyword>
<organism evidence="6 7">
    <name type="scientific">Ciona intestinalis</name>
    <name type="common">Transparent sea squirt</name>
    <name type="synonym">Ascidia intestinalis</name>
    <dbReference type="NCBI Taxonomy" id="7719"/>
    <lineage>
        <taxon>Eukaryota</taxon>
        <taxon>Metazoa</taxon>
        <taxon>Chordata</taxon>
        <taxon>Tunicata</taxon>
        <taxon>Ascidiacea</taxon>
        <taxon>Phlebobranchia</taxon>
        <taxon>Cionidae</taxon>
        <taxon>Ciona</taxon>
    </lineage>
</organism>
<feature type="compositionally biased region" description="Basic and acidic residues" evidence="4">
    <location>
        <begin position="407"/>
        <end position="430"/>
    </location>
</feature>
<dbReference type="GeneID" id="100182272"/>
<dbReference type="Proteomes" id="UP000008144">
    <property type="component" value="Chromosome 9"/>
</dbReference>
<dbReference type="OrthoDB" id="5307922at2759"/>
<dbReference type="GO" id="GO:0016787">
    <property type="term" value="F:hydrolase activity"/>
    <property type="evidence" value="ECO:0000318"/>
    <property type="project" value="GO_Central"/>
</dbReference>
<sequence length="430" mass="48188">MAQIYGTKKKSRFRFKANCKKLARLLFNPRIILPPILALACLVAALSMLAVKLSSLEPVDMMTNFTNGGVWDDAFELNDILTNVRMIRTLKVFSPRCLVFDYGSQVLFVGQVDGTVLGIEKDQYGRVGMGEIKLVSSYPGYIISLRISMGMLYVGDADHGIYIIELSSMKRIMAMELHEVNPPVKSLMDFTIGTGGLLYVVDSSSKYSARTYMHQFLEGSCTGRLFRFSPVSKRVINMKDGLCMPTSVEATFSEDGLLISESGRGRFIVWDIDNTTVRSETYLPGIPGRIRLNRRGGYWMTMQAVNHGFVKYVNDRPWLRKVFCFLLPERILWGLAFTPHHAAVDLHTNGTVMASLQDQYGKNNDRITDIAEAENEVLFFGNDNQNFMGGLGDPQPQFDPKSFGMEDAPKPSDKGSSDKDPKEQETKQGL</sequence>
<proteinExistence type="inferred from homology"/>
<dbReference type="InterPro" id="IPR018119">
    <property type="entry name" value="Strictosidine_synth_cons-reg"/>
</dbReference>
<accession>A0A1W2WCN6</accession>
<evidence type="ECO:0000256" key="3">
    <source>
        <dbReference type="ARBA" id="ARBA00023180"/>
    </source>
</evidence>
<dbReference type="Pfam" id="PF03088">
    <property type="entry name" value="Str_synth"/>
    <property type="match status" value="1"/>
</dbReference>
<reference evidence="6" key="3">
    <citation type="submission" date="2025-08" db="UniProtKB">
        <authorList>
            <consortium name="Ensembl"/>
        </authorList>
    </citation>
    <scope>IDENTIFICATION</scope>
</reference>
<dbReference type="HOGENOM" id="CLU_637695_0_0_1"/>
<dbReference type="InParanoid" id="F6UH59"/>
<reference evidence="7" key="1">
    <citation type="journal article" date="2002" name="Science">
        <title>The draft genome of Ciona intestinalis: insights into chordate and vertebrate origins.</title>
        <authorList>
            <person name="Dehal P."/>
            <person name="Satou Y."/>
            <person name="Campbell R.K."/>
            <person name="Chapman J."/>
            <person name="Degnan B."/>
            <person name="De Tomaso A."/>
            <person name="Davidson B."/>
            <person name="Di Gregorio A."/>
            <person name="Gelpke M."/>
            <person name="Goodstein D.M."/>
            <person name="Harafuji N."/>
            <person name="Hastings K.E."/>
            <person name="Ho I."/>
            <person name="Hotta K."/>
            <person name="Huang W."/>
            <person name="Kawashima T."/>
            <person name="Lemaire P."/>
            <person name="Martinez D."/>
            <person name="Meinertzhagen I.A."/>
            <person name="Necula S."/>
            <person name="Nonaka M."/>
            <person name="Putnam N."/>
            <person name="Rash S."/>
            <person name="Saiga H."/>
            <person name="Satake M."/>
            <person name="Terry A."/>
            <person name="Yamada L."/>
            <person name="Wang H.G."/>
            <person name="Awazu S."/>
            <person name="Azumi K."/>
            <person name="Boore J."/>
            <person name="Branno M."/>
            <person name="Chin-Bow S."/>
            <person name="DeSantis R."/>
            <person name="Doyle S."/>
            <person name="Francino P."/>
            <person name="Keys D.N."/>
            <person name="Haga S."/>
            <person name="Hayashi H."/>
            <person name="Hino K."/>
            <person name="Imai K.S."/>
            <person name="Inaba K."/>
            <person name="Kano S."/>
            <person name="Kobayashi K."/>
            <person name="Kobayashi M."/>
            <person name="Lee B.I."/>
            <person name="Makabe K.W."/>
            <person name="Manohar C."/>
            <person name="Matassi G."/>
            <person name="Medina M."/>
            <person name="Mochizuki Y."/>
            <person name="Mount S."/>
            <person name="Morishita T."/>
            <person name="Miura S."/>
            <person name="Nakayama A."/>
            <person name="Nishizaka S."/>
            <person name="Nomoto H."/>
            <person name="Ohta F."/>
            <person name="Oishi K."/>
            <person name="Rigoutsos I."/>
            <person name="Sano M."/>
            <person name="Sasaki A."/>
            <person name="Sasakura Y."/>
            <person name="Shoguchi E."/>
            <person name="Shin-i T."/>
            <person name="Spagnuolo A."/>
            <person name="Stainier D."/>
            <person name="Suzuki M.M."/>
            <person name="Tassy O."/>
            <person name="Takatori N."/>
            <person name="Tokuoka M."/>
            <person name="Yagi K."/>
            <person name="Yoshizaki F."/>
            <person name="Wada S."/>
            <person name="Zhang C."/>
            <person name="Hyatt P.D."/>
            <person name="Larimer F."/>
            <person name="Detter C."/>
            <person name="Doggett N."/>
            <person name="Glavina T."/>
            <person name="Hawkins T."/>
            <person name="Richardson P."/>
            <person name="Lucas S."/>
            <person name="Kohara Y."/>
            <person name="Levine M."/>
            <person name="Satoh N."/>
            <person name="Rokhsar D.S."/>
        </authorList>
    </citation>
    <scope>NUCLEOTIDE SEQUENCE [LARGE SCALE GENOMIC DNA]</scope>
</reference>
<keyword evidence="7" id="KW-1185">Reference proteome</keyword>
<dbReference type="GeneTree" id="ENSGT00440000039984"/>
<protein>
    <submittedName>
        <fullName evidence="6">Adipocyte plasma membrane-associated protein-like</fullName>
    </submittedName>
</protein>
<feature type="domain" description="Strictosidine synthase conserved region" evidence="5">
    <location>
        <begin position="195"/>
        <end position="262"/>
    </location>
</feature>
<dbReference type="SUPFAM" id="SSF63829">
    <property type="entry name" value="Calcium-dependent phosphotriesterase"/>
    <property type="match status" value="1"/>
</dbReference>
<evidence type="ECO:0000259" key="5">
    <source>
        <dbReference type="Pfam" id="PF03088"/>
    </source>
</evidence>
<dbReference type="OMA" id="RWVDFAF"/>
<accession>F6UH59</accession>
<comment type="similarity">
    <text evidence="1">Belongs to the strictosidine synthase family.</text>
</comment>
<dbReference type="Gene3D" id="2.120.10.30">
    <property type="entry name" value="TolB, C-terminal domain"/>
    <property type="match status" value="1"/>
</dbReference>
<dbReference type="STRING" id="7719.ENSCINP00000024051"/>
<dbReference type="PANTHER" id="PTHR10426">
    <property type="entry name" value="STRICTOSIDINE SYNTHASE-RELATED"/>
    <property type="match status" value="1"/>
</dbReference>
<dbReference type="EMBL" id="EAAA01002951">
    <property type="status" value="NOT_ANNOTATED_CDS"/>
    <property type="molecule type" value="Genomic_DNA"/>
</dbReference>
<evidence type="ECO:0000313" key="6">
    <source>
        <dbReference type="Ensembl" id="ENSCINP00000024051.2"/>
    </source>
</evidence>
<dbReference type="RefSeq" id="XP_002128935.1">
    <property type="nucleotide sequence ID" value="XM_002128899.4"/>
</dbReference>
<reference evidence="6" key="4">
    <citation type="submission" date="2025-09" db="UniProtKB">
        <authorList>
            <consortium name="Ensembl"/>
        </authorList>
    </citation>
    <scope>IDENTIFICATION</scope>
</reference>
<dbReference type="KEGG" id="cin:100182272"/>
<dbReference type="AlphaFoldDB" id="F6UH59"/>
<evidence type="ECO:0000313" key="7">
    <source>
        <dbReference type="Proteomes" id="UP000008144"/>
    </source>
</evidence>
<name>F6UH59_CIOIN</name>
<keyword evidence="3" id="KW-0325">Glycoprotein</keyword>
<evidence type="ECO:0000256" key="1">
    <source>
        <dbReference type="ARBA" id="ARBA00009191"/>
    </source>
</evidence>
<gene>
    <name evidence="6" type="primary">LOC100182272</name>
</gene>
<dbReference type="Ensembl" id="ENSCINT00000024297.2">
    <property type="protein sequence ID" value="ENSCINP00000024051.2"/>
    <property type="gene ID" value="ENSCING00000013012.2"/>
</dbReference>